<protein>
    <submittedName>
        <fullName evidence="1">Uncharacterized protein</fullName>
    </submittedName>
</protein>
<name>A0ABT0H7F9_9FLAO</name>
<dbReference type="Proteomes" id="UP001203687">
    <property type="component" value="Unassembled WGS sequence"/>
</dbReference>
<sequence>MYFIENTCILSVLTTIMIKLGVPNLIKPTMQTNRTNELSCSVFGHNLERSSVASHTNRQLVCKTCNSNVSVTEDGDFNMLPFKNRDIKTALRQLFILKNQNSNRQFSV</sequence>
<keyword evidence="2" id="KW-1185">Reference proteome</keyword>
<dbReference type="EMBL" id="JALPQF010000005">
    <property type="protein sequence ID" value="MCK8480298.1"/>
    <property type="molecule type" value="Genomic_DNA"/>
</dbReference>
<gene>
    <name evidence="1" type="ORF">MUY34_06670</name>
</gene>
<evidence type="ECO:0000313" key="1">
    <source>
        <dbReference type="EMBL" id="MCK8480298.1"/>
    </source>
</evidence>
<reference evidence="1" key="1">
    <citation type="submission" date="2022-04" db="EMBL/GenBank/DDBJ databases">
        <authorList>
            <person name="Ren T."/>
        </authorList>
    </citation>
    <scope>NUCLEOTIDE SEQUENCE</scope>
    <source>
        <strain evidence="1">F63249</strain>
    </source>
</reference>
<dbReference type="RefSeq" id="WP_204344649.1">
    <property type="nucleotide sequence ID" value="NZ_JACNMJ010000001.1"/>
</dbReference>
<comment type="caution">
    <text evidence="1">The sequence shown here is derived from an EMBL/GenBank/DDBJ whole genome shotgun (WGS) entry which is preliminary data.</text>
</comment>
<accession>A0ABT0H7F9</accession>
<organism evidence="1 2">
    <name type="scientific">Psychroserpens algicola</name>
    <dbReference type="NCBI Taxonomy" id="1719034"/>
    <lineage>
        <taxon>Bacteria</taxon>
        <taxon>Pseudomonadati</taxon>
        <taxon>Bacteroidota</taxon>
        <taxon>Flavobacteriia</taxon>
        <taxon>Flavobacteriales</taxon>
        <taxon>Flavobacteriaceae</taxon>
        <taxon>Psychroserpens</taxon>
    </lineage>
</organism>
<evidence type="ECO:0000313" key="2">
    <source>
        <dbReference type="Proteomes" id="UP001203687"/>
    </source>
</evidence>
<proteinExistence type="predicted"/>